<reference evidence="1 2" key="1">
    <citation type="submission" date="2020-03" db="EMBL/GenBank/DDBJ databases">
        <title>Tamlana sp. nov, isolated from XXX.</title>
        <authorList>
            <person name="Cao W.R."/>
        </authorList>
    </citation>
    <scope>NUCLEOTIDE SEQUENCE [LARGE SCALE GENOMIC DNA]</scope>
    <source>
        <strain evidence="1 2">HST1-43</strain>
    </source>
</reference>
<comment type="caution">
    <text evidence="1">The sequence shown here is derived from an EMBL/GenBank/DDBJ whole genome shotgun (WGS) entry which is preliminary data.</text>
</comment>
<evidence type="ECO:0000313" key="1">
    <source>
        <dbReference type="EMBL" id="NJX14918.1"/>
    </source>
</evidence>
<proteinExistence type="predicted"/>
<keyword evidence="2" id="KW-1185">Reference proteome</keyword>
<accession>A0ABX1D969</accession>
<gene>
    <name evidence="1" type="ORF">HC176_05400</name>
</gene>
<evidence type="ECO:0000313" key="2">
    <source>
        <dbReference type="Proteomes" id="UP000760545"/>
    </source>
</evidence>
<dbReference type="EMBL" id="JAAVJS010000006">
    <property type="protein sequence ID" value="NJX14918.1"/>
    <property type="molecule type" value="Genomic_DNA"/>
</dbReference>
<dbReference type="Pfam" id="PF20113">
    <property type="entry name" value="DUF6503"/>
    <property type="match status" value="1"/>
</dbReference>
<dbReference type="Proteomes" id="UP000760545">
    <property type="component" value="Unassembled WGS sequence"/>
</dbReference>
<dbReference type="RefSeq" id="WP_167917166.1">
    <property type="nucleotide sequence ID" value="NZ_JAAVJS010000006.1"/>
</dbReference>
<sequence length="266" mass="30611">MKKLVLLSISLFILSCKNKTSETTVETTPQNTIKEQSKPSKYPEALVKVFDAHGGLNKWNKMKSLSFTMEKPDGREVTTVNLKNRKSFIDMPEHAIGFDGKQAWLLNKSEAEYKGNAKFYYNLMFYFYAMPFVLADDGIIYSEAEPLVFEGLSYPGIRIAYQSGVGESPEDEYVLYYNPETYKMEWLGYTVTFFTGEKEPELHFRKYSDWLEINGLLLPKTIVRYNYENNLPTTVHSENHFSEVSVSAEKPNADWFKVPEGATVLE</sequence>
<organism evidence="1 2">
    <name type="scientific">Tamlana crocina</name>
    <dbReference type="NCBI Taxonomy" id="393006"/>
    <lineage>
        <taxon>Bacteria</taxon>
        <taxon>Pseudomonadati</taxon>
        <taxon>Bacteroidota</taxon>
        <taxon>Flavobacteriia</taxon>
        <taxon>Flavobacteriales</taxon>
        <taxon>Flavobacteriaceae</taxon>
        <taxon>Tamlana</taxon>
    </lineage>
</organism>
<dbReference type="PROSITE" id="PS51257">
    <property type="entry name" value="PROKAR_LIPOPROTEIN"/>
    <property type="match status" value="1"/>
</dbReference>
<name>A0ABX1D969_9FLAO</name>
<evidence type="ECO:0008006" key="3">
    <source>
        <dbReference type="Google" id="ProtNLM"/>
    </source>
</evidence>
<protein>
    <recommendedName>
        <fullName evidence="3">Threonine synthase</fullName>
    </recommendedName>
</protein>
<dbReference type="InterPro" id="IPR045444">
    <property type="entry name" value="DUF6503"/>
</dbReference>